<keyword evidence="2" id="KW-0812">Transmembrane</keyword>
<evidence type="ECO:0000256" key="1">
    <source>
        <dbReference type="ARBA" id="ARBA00022729"/>
    </source>
</evidence>
<evidence type="ECO:0000256" key="2">
    <source>
        <dbReference type="SAM" id="Phobius"/>
    </source>
</evidence>
<keyword evidence="1" id="KW-0732">Signal</keyword>
<keyword evidence="5" id="KW-1185">Reference proteome</keyword>
<comment type="caution">
    <text evidence="4">The sequence shown here is derived from an EMBL/GenBank/DDBJ whole genome shotgun (WGS) entry which is preliminary data.</text>
</comment>
<dbReference type="Proteomes" id="UP001519308">
    <property type="component" value="Unassembled WGS sequence"/>
</dbReference>
<protein>
    <submittedName>
        <fullName evidence="4">Vancomycin resistance protein YoaR</fullName>
    </submittedName>
</protein>
<dbReference type="Gene3D" id="2.20.230.10">
    <property type="entry name" value="Resuscitation-promoting factor rpfb"/>
    <property type="match status" value="1"/>
</dbReference>
<dbReference type="SMART" id="SM01208">
    <property type="entry name" value="G5"/>
    <property type="match status" value="1"/>
</dbReference>
<evidence type="ECO:0000313" key="5">
    <source>
        <dbReference type="Proteomes" id="UP001519308"/>
    </source>
</evidence>
<dbReference type="Pfam" id="PF04294">
    <property type="entry name" value="VanW"/>
    <property type="match status" value="1"/>
</dbReference>
<name>A0ABS4K3K2_9CLOT</name>
<dbReference type="PANTHER" id="PTHR35788">
    <property type="entry name" value="EXPORTED PROTEIN-RELATED"/>
    <property type="match status" value="1"/>
</dbReference>
<dbReference type="PANTHER" id="PTHR35788:SF1">
    <property type="entry name" value="EXPORTED PROTEIN"/>
    <property type="match status" value="1"/>
</dbReference>
<accession>A0ABS4K3K2</accession>
<dbReference type="InterPro" id="IPR011098">
    <property type="entry name" value="G5_dom"/>
</dbReference>
<dbReference type="InterPro" id="IPR007391">
    <property type="entry name" value="Vancomycin_resist_VanW"/>
</dbReference>
<dbReference type="EMBL" id="JAGGLL010000015">
    <property type="protein sequence ID" value="MBP2022358.1"/>
    <property type="molecule type" value="Genomic_DNA"/>
</dbReference>
<evidence type="ECO:0000259" key="3">
    <source>
        <dbReference type="PROSITE" id="PS51109"/>
    </source>
</evidence>
<proteinExistence type="predicted"/>
<reference evidence="4 5" key="1">
    <citation type="submission" date="2021-03" db="EMBL/GenBank/DDBJ databases">
        <title>Genomic Encyclopedia of Type Strains, Phase IV (KMG-IV): sequencing the most valuable type-strain genomes for metagenomic binning, comparative biology and taxonomic classification.</title>
        <authorList>
            <person name="Goeker M."/>
        </authorList>
    </citation>
    <scope>NUCLEOTIDE SEQUENCE [LARGE SCALE GENOMIC DNA]</scope>
    <source>
        <strain evidence="4 5">DSM 28650</strain>
    </source>
</reference>
<dbReference type="PROSITE" id="PS51109">
    <property type="entry name" value="G5"/>
    <property type="match status" value="1"/>
</dbReference>
<feature type="domain" description="G5" evidence="3">
    <location>
        <begin position="373"/>
        <end position="449"/>
    </location>
</feature>
<sequence>MSKVKEKLNKKSIVVIVVICVILLSLTIYLRYSYSVSNNFKSAIYPGVSIENIAMGGKTKEEAKNILVEKYDKPLEKGSIDIKVKEQVYSLPYADINIKYNIDEVINSAFEYGKDLNFYSQYKIIKKPKEMNYNLSLSYDKEVVQGFLENADKTLNKEIVDATIAKVGENFQVASEKVKEEIDITQAFEEITKKIENRETEVSLETTIKVTNPKIMADDLKKIDTVISSFSTKFNPNERSINIQIASKAASGVVVMPGDTYSFNELVGDTTPDKGYREAPVIVNNKLEPGYGGGVCQVSTTLHNAVVRAGIIPTERMHHSMPVSYVPKGMDAMISYNIVDYKFKNTLNFPIYIHSYVLNNELIFSIYSNSTLKNKTYDLVSDIYKEIPQNIKYIKDNKLKKGQEVVDNIGSNGYKVKVYLVTYENGESNKRLLYNDYYEPVDKIIKKNI</sequence>
<evidence type="ECO:0000313" key="4">
    <source>
        <dbReference type="EMBL" id="MBP2022358.1"/>
    </source>
</evidence>
<organism evidence="4 5">
    <name type="scientific">Clostridium punense</name>
    <dbReference type="NCBI Taxonomy" id="1054297"/>
    <lineage>
        <taxon>Bacteria</taxon>
        <taxon>Bacillati</taxon>
        <taxon>Bacillota</taxon>
        <taxon>Clostridia</taxon>
        <taxon>Eubacteriales</taxon>
        <taxon>Clostridiaceae</taxon>
        <taxon>Clostridium</taxon>
    </lineage>
</organism>
<feature type="transmembrane region" description="Helical" evidence="2">
    <location>
        <begin position="12"/>
        <end position="32"/>
    </location>
</feature>
<keyword evidence="2" id="KW-0472">Membrane</keyword>
<dbReference type="Pfam" id="PF12229">
    <property type="entry name" value="PG_binding_4"/>
    <property type="match status" value="1"/>
</dbReference>
<dbReference type="InterPro" id="IPR022029">
    <property type="entry name" value="YoaR-like_PG-bd"/>
</dbReference>
<keyword evidence="2" id="KW-1133">Transmembrane helix</keyword>
<gene>
    <name evidence="4" type="ORF">J2Z44_002179</name>
</gene>
<dbReference type="Pfam" id="PF07501">
    <property type="entry name" value="G5"/>
    <property type="match status" value="1"/>
</dbReference>
<dbReference type="InterPro" id="IPR052913">
    <property type="entry name" value="Glycopeptide_resist_protein"/>
</dbReference>
<dbReference type="RefSeq" id="WP_021285504.1">
    <property type="nucleotide sequence ID" value="NZ_JAGGLL010000015.1"/>
</dbReference>